<dbReference type="InterPro" id="IPR045063">
    <property type="entry name" value="Dynamin_N"/>
</dbReference>
<evidence type="ECO:0000256" key="1">
    <source>
        <dbReference type="SAM" id="Coils"/>
    </source>
</evidence>
<dbReference type="HOGENOM" id="CLU_005249_4_1_1"/>
<feature type="domain" description="DUF7605" evidence="4">
    <location>
        <begin position="696"/>
        <end position="855"/>
    </location>
</feature>
<dbReference type="EMBL" id="KB932776">
    <property type="protein sequence ID" value="EOO04440.1"/>
    <property type="molecule type" value="Genomic_DNA"/>
</dbReference>
<dbReference type="PANTHER" id="PTHR36681">
    <property type="entry name" value="NUCLEAR GTPASE, GERMINAL CENTER-ASSOCIATED, TANDEM DUPLICATE 3"/>
    <property type="match status" value="1"/>
</dbReference>
<reference evidence="6" key="1">
    <citation type="journal article" date="2013" name="Genome Announc.">
        <title>Draft genome sequence of the ascomycete Phaeoacremonium aleophilum strain UCR-PA7, a causal agent of the esca disease complex in grapevines.</title>
        <authorList>
            <person name="Blanco-Ulate B."/>
            <person name="Rolshausen P."/>
            <person name="Cantu D."/>
        </authorList>
    </citation>
    <scope>NUCLEOTIDE SEQUENCE [LARGE SCALE GENOMIC DNA]</scope>
    <source>
        <strain evidence="6">UCR-PA7</strain>
    </source>
</reference>
<gene>
    <name evidence="5" type="ORF">UCRPA7_25</name>
</gene>
<dbReference type="Gene3D" id="3.40.50.300">
    <property type="entry name" value="P-loop containing nucleotide triphosphate hydrolases"/>
    <property type="match status" value="1"/>
</dbReference>
<evidence type="ECO:0000313" key="6">
    <source>
        <dbReference type="Proteomes" id="UP000014074"/>
    </source>
</evidence>
<dbReference type="GeneID" id="19322754"/>
<feature type="domain" description="Dynamin N-terminal" evidence="3">
    <location>
        <begin position="186"/>
        <end position="284"/>
    </location>
</feature>
<organism evidence="5 6">
    <name type="scientific">Phaeoacremonium minimum (strain UCR-PA7)</name>
    <name type="common">Esca disease fungus</name>
    <name type="synonym">Togninia minima</name>
    <dbReference type="NCBI Taxonomy" id="1286976"/>
    <lineage>
        <taxon>Eukaryota</taxon>
        <taxon>Fungi</taxon>
        <taxon>Dikarya</taxon>
        <taxon>Ascomycota</taxon>
        <taxon>Pezizomycotina</taxon>
        <taxon>Sordariomycetes</taxon>
        <taxon>Sordariomycetidae</taxon>
        <taxon>Togniniales</taxon>
        <taxon>Togniniaceae</taxon>
        <taxon>Phaeoacremonium</taxon>
    </lineage>
</organism>
<dbReference type="Pfam" id="PF00350">
    <property type="entry name" value="Dynamin_N"/>
    <property type="match status" value="1"/>
</dbReference>
<feature type="coiled-coil region" evidence="1">
    <location>
        <begin position="443"/>
        <end position="470"/>
    </location>
</feature>
<dbReference type="PANTHER" id="PTHR36681:SF3">
    <property type="entry name" value="NUCLEAR GTPASE, GERMINAL CENTER-ASSOCIATED, TANDEM DUPLICATE 3"/>
    <property type="match status" value="1"/>
</dbReference>
<dbReference type="Proteomes" id="UP000014074">
    <property type="component" value="Unassembled WGS sequence"/>
</dbReference>
<name>R8BYN6_PHAM7</name>
<dbReference type="InterPro" id="IPR056024">
    <property type="entry name" value="DUF7605"/>
</dbReference>
<dbReference type="OrthoDB" id="3598281at2759"/>
<dbReference type="eggNOG" id="ENOG502QU12">
    <property type="taxonomic scope" value="Eukaryota"/>
</dbReference>
<keyword evidence="6" id="KW-1185">Reference proteome</keyword>
<dbReference type="AlphaFoldDB" id="R8BYN6"/>
<evidence type="ECO:0000313" key="5">
    <source>
        <dbReference type="EMBL" id="EOO04440.1"/>
    </source>
</evidence>
<protein>
    <submittedName>
        <fullName evidence="5">Putative tat pathway signal sequence protein</fullName>
    </submittedName>
</protein>
<proteinExistence type="predicted"/>
<dbReference type="RefSeq" id="XP_007910814.1">
    <property type="nucleotide sequence ID" value="XM_007912623.1"/>
</dbReference>
<feature type="region of interest" description="Disordered" evidence="2">
    <location>
        <begin position="392"/>
        <end position="437"/>
    </location>
</feature>
<accession>R8BYN6</accession>
<sequence length="946" mass="104023">METTGVQGNHPGDGDVGLAGLRDISSQTSVDLLEAGVKISSKLLDSLRTSLQGAHSSTAVARLIDSISDMQHHAETKRTVVGVVGSTGSDDPAQAYRAEIEFISKEDWVAELSLLFGDLSDSQDDTAQGSSHADPAAVVAKAKLMAVYPQLAKSNNILTSSTPTALANDPSVLGYLDSIKTVNDQSPQHFYEKLQKYVDSKEKLRDKKSSKPAQMELWPLIKVVRVYVKSDALSTGLVLVDLPGIQDSNAARAAVADSYMKECTNLWIVAPISRAVDDKASQQLLGDSFKRQLQMDGSYNNVTFICSKTDDISVTEAIDNLSLSGQMEEALTRKDEIQKELQIRDDEYTPRMESFDDIKSSLTKLDRNIDVLEDSIKNPGADGCILVKVSTPMKRKRSGASSNNRKKTRGSTHDQMGQGGDDGFSSSTDDGEDDDEPHHFLTIEKAKEQLEQLKSEKRALKNKKKELRHVIVPLNARIGELKAELRAIESWHAACMIRERNDYAKPCIKYQFAQGIREVDEEMAAAADDQNFDPTNDQRDYDDVAGSLPVFCVSSRAFHKLKGRLEKDGAVHGYEDERDTEIPQLVEHAKQLTIEARVKSSKIFLNEVRGLVNSLSMWIMVGQDSLQLADDAKKSETKAIEVLLARLNKELNVLVDKADSNFRDSLTKHIFAHFLHAESAAKSKAAATVSGWTAPKDQGGMSWMTFKATCRRNGVFCGSAGPRNFNEELAQPLKTSIAADWERTFTKNCPSALERYKIEVAAALDEFHRNVTNRAGIQKGSSPICLDLVGEQIATYSQSINNDMTGLWNSVLSAQKEANREFTPVIMGAMGGIYHQSSVGCYKRAKDAMMVSVNNNQGTMFHAALSTCEQSLGRMCDFLRDKMLTKIDAVCDMIKHDYMNLAVGTGSAQAGKLARENLRRLLATADLEYKKALSSAGHGQPDRPTA</sequence>
<evidence type="ECO:0000256" key="2">
    <source>
        <dbReference type="SAM" id="MobiDB-lite"/>
    </source>
</evidence>
<dbReference type="InterPro" id="IPR027417">
    <property type="entry name" value="P-loop_NTPase"/>
</dbReference>
<keyword evidence="1" id="KW-0175">Coiled coil</keyword>
<evidence type="ECO:0000259" key="3">
    <source>
        <dbReference type="Pfam" id="PF00350"/>
    </source>
</evidence>
<dbReference type="Pfam" id="PF24564">
    <property type="entry name" value="DUF7605"/>
    <property type="match status" value="1"/>
</dbReference>
<evidence type="ECO:0000259" key="4">
    <source>
        <dbReference type="Pfam" id="PF24564"/>
    </source>
</evidence>
<feature type="coiled-coil region" evidence="1">
    <location>
        <begin position="320"/>
        <end position="347"/>
    </location>
</feature>
<feature type="compositionally biased region" description="Basic residues" evidence="2">
    <location>
        <begin position="393"/>
        <end position="410"/>
    </location>
</feature>
<dbReference type="KEGG" id="tmn:UCRPA7_25"/>